<organism evidence="1 2">
    <name type="scientific">Parascaris equorum</name>
    <name type="common">Equine roundworm</name>
    <dbReference type="NCBI Taxonomy" id="6256"/>
    <lineage>
        <taxon>Eukaryota</taxon>
        <taxon>Metazoa</taxon>
        <taxon>Ecdysozoa</taxon>
        <taxon>Nematoda</taxon>
        <taxon>Chromadorea</taxon>
        <taxon>Rhabditida</taxon>
        <taxon>Spirurina</taxon>
        <taxon>Ascaridomorpha</taxon>
        <taxon>Ascaridoidea</taxon>
        <taxon>Ascarididae</taxon>
        <taxon>Parascaris</taxon>
    </lineage>
</organism>
<proteinExistence type="predicted"/>
<protein>
    <submittedName>
        <fullName evidence="2">Ovule protein</fullName>
    </submittedName>
</protein>
<name>A0A914RRT9_PAREQ</name>
<dbReference type="WBParaSite" id="PEQ_0000902301-mRNA-1">
    <property type="protein sequence ID" value="PEQ_0000902301-mRNA-1"/>
    <property type="gene ID" value="PEQ_0000902301"/>
</dbReference>
<evidence type="ECO:0000313" key="2">
    <source>
        <dbReference type="WBParaSite" id="PEQ_0000902301-mRNA-1"/>
    </source>
</evidence>
<accession>A0A914RRT9</accession>
<reference evidence="2" key="1">
    <citation type="submission" date="2022-11" db="UniProtKB">
        <authorList>
            <consortium name="WormBaseParasite"/>
        </authorList>
    </citation>
    <scope>IDENTIFICATION</scope>
</reference>
<dbReference type="AlphaFoldDB" id="A0A914RRT9"/>
<keyword evidence="1" id="KW-1185">Reference proteome</keyword>
<sequence length="68" mass="7662">MISLKRTYLQSKHKLTTSFRILNILSPPQHQLRITTLVDSYCACVQLVASCACLSRIAPGFRFLSCAF</sequence>
<evidence type="ECO:0000313" key="1">
    <source>
        <dbReference type="Proteomes" id="UP000887564"/>
    </source>
</evidence>
<dbReference type="Proteomes" id="UP000887564">
    <property type="component" value="Unplaced"/>
</dbReference>